<comment type="caution">
    <text evidence="1">The sequence shown here is derived from an EMBL/GenBank/DDBJ whole genome shotgun (WGS) entry which is preliminary data.</text>
</comment>
<protein>
    <submittedName>
        <fullName evidence="1">Uncharacterized protein</fullName>
    </submittedName>
</protein>
<proteinExistence type="predicted"/>
<evidence type="ECO:0000313" key="1">
    <source>
        <dbReference type="EMBL" id="MPM70371.1"/>
    </source>
</evidence>
<gene>
    <name evidence="1" type="ORF">SDC9_117326</name>
</gene>
<sequence>MTCSTLADSDDILTTWIQVELSIECYNAIDLTDRNIHFVRYMVNNFLRKVAIRALCILQHRN</sequence>
<organism evidence="1">
    <name type="scientific">bioreactor metagenome</name>
    <dbReference type="NCBI Taxonomy" id="1076179"/>
    <lineage>
        <taxon>unclassified sequences</taxon>
        <taxon>metagenomes</taxon>
        <taxon>ecological metagenomes</taxon>
    </lineage>
</organism>
<name>A0A645C0B3_9ZZZZ</name>
<reference evidence="1" key="1">
    <citation type="submission" date="2019-08" db="EMBL/GenBank/DDBJ databases">
        <authorList>
            <person name="Kucharzyk K."/>
            <person name="Murdoch R.W."/>
            <person name="Higgins S."/>
            <person name="Loffler F."/>
        </authorList>
    </citation>
    <scope>NUCLEOTIDE SEQUENCE</scope>
</reference>
<dbReference type="AlphaFoldDB" id="A0A645C0B3"/>
<accession>A0A645C0B3</accession>
<dbReference type="EMBL" id="VSSQ01023437">
    <property type="protein sequence ID" value="MPM70371.1"/>
    <property type="molecule type" value="Genomic_DNA"/>
</dbReference>